<reference evidence="2 5" key="1">
    <citation type="submission" date="2024-01" db="EMBL/GenBank/DDBJ databases">
        <title>A draft genome for the cacao thread blight pathogen Marasmiellus scandens.</title>
        <authorList>
            <person name="Baruah I.K."/>
            <person name="Leung J."/>
            <person name="Bukari Y."/>
            <person name="Amoako-Attah I."/>
            <person name="Meinhardt L.W."/>
            <person name="Bailey B.A."/>
            <person name="Cohen S.P."/>
        </authorList>
    </citation>
    <scope>NUCLEOTIDE SEQUENCE [LARGE SCALE GENOMIC DNA]</scope>
    <source>
        <strain evidence="2 5">GH-19</strain>
    </source>
</reference>
<evidence type="ECO:0000313" key="2">
    <source>
        <dbReference type="EMBL" id="KAK7433669.1"/>
    </source>
</evidence>
<keyword evidence="5" id="KW-1185">Reference proteome</keyword>
<dbReference type="EMBL" id="JBANRG010000009">
    <property type="protein sequence ID" value="KAK7463597.1"/>
    <property type="molecule type" value="Genomic_DNA"/>
</dbReference>
<proteinExistence type="predicted"/>
<dbReference type="EMBL" id="JBANRG010000145">
    <property type="protein sequence ID" value="KAK7433669.1"/>
    <property type="molecule type" value="Genomic_DNA"/>
</dbReference>
<sequence length="871" mass="98662">MTYFMHPVRSGEVWSSMTTSSLPESIPNANTSYILPRSLFEYRIPRWGNNNYPYLAFFPLQYGFYGLFARLANLHPPVPAGIRYKMHSEDVVKMQNLEDVLVDVCWFLWKRAGLNTAIQYLWLPSSVGMEKSYREPEGVERCKSRVQTSFMFLMAACSFAVALNMTEYELKHPDEEPAWARASREVKQPNPLNPHWLAAFRSSIVCDFTPGLRAGVFIDSASSQWACAFPAFARANISFWVHWGVDAHGFLDNKFMKLYQPNAQIVRIAQKRKLEVPETQEPDSKAPILFTGSYQQRGETYSQFHTRVAQEVSDFAKYEEQSEKEQREAWTKQADAENSNPLTQSPTVGLAMFEWVWYGPYILRRLVSHREWAVVWKSASPEQRHYLPHLNQWDIEPASVGQFGVGSTQNYDSYFGGDDDDDDFGGNDNSGSIVPSSTSPISAPAPTPSQVAHTADYSSDVRDMFQDSPASIPLSQHALQSTADIICYRLSLSPENNSSTRLDDYVPSSHYCEQADWALFRMGLRNCPEFIGKPENHSRKENELKDFLHKIFNYVTSQGKAKLFAPTFDYGPSMYNKVTGNSYWRVGVITLSKQASGPSLWQNRDINVLGISSQPLVDQWYLVGLWDSAAVLQLFWMSFVNEMSVLGAVRELIQWGIPFLTLKPSANYPTKAHQRPEVGVGLGFRSRGHRFDESELAAYETAKKDLLSTSVGRLALMKGGIIWRLAKDLVPVKSVVKGPPPSVRTSGVSFGKLKGSFLCDEVLEESEEDIIVGLYKVESGISGQNADLSWWPKPSAWSVGNRNFGYWTPDCEKFYQDRLREIRLGKARPRSATEWHQTLERSALSVSAFHGSLDHAAMQLLDNQLDSYWVQ</sequence>
<feature type="compositionally biased region" description="Low complexity" evidence="1">
    <location>
        <begin position="426"/>
        <end position="444"/>
    </location>
</feature>
<evidence type="ECO:0000313" key="5">
    <source>
        <dbReference type="Proteomes" id="UP001498398"/>
    </source>
</evidence>
<feature type="region of interest" description="Disordered" evidence="1">
    <location>
        <begin position="410"/>
        <end position="454"/>
    </location>
</feature>
<evidence type="ECO:0000313" key="3">
    <source>
        <dbReference type="EMBL" id="KAK7463597.1"/>
    </source>
</evidence>
<dbReference type="Proteomes" id="UP001498398">
    <property type="component" value="Unassembled WGS sequence"/>
</dbReference>
<accession>A0ABR1IIM0</accession>
<evidence type="ECO:0000256" key="1">
    <source>
        <dbReference type="SAM" id="MobiDB-lite"/>
    </source>
</evidence>
<evidence type="ECO:0000313" key="4">
    <source>
        <dbReference type="EMBL" id="KAK7465567.1"/>
    </source>
</evidence>
<name>A0ABR1IIM0_9AGAR</name>
<feature type="region of interest" description="Disordered" evidence="1">
    <location>
        <begin position="323"/>
        <end position="343"/>
    </location>
</feature>
<gene>
    <name evidence="4" type="ORF">VKT23_005540</name>
    <name evidence="3" type="ORF">VKT23_006942</name>
    <name evidence="2" type="ORF">VKT23_020644</name>
</gene>
<comment type="caution">
    <text evidence="2">The sequence shown here is derived from an EMBL/GenBank/DDBJ whole genome shotgun (WGS) entry which is preliminary data.</text>
</comment>
<dbReference type="EMBL" id="JBANRG010000006">
    <property type="protein sequence ID" value="KAK7465567.1"/>
    <property type="molecule type" value="Genomic_DNA"/>
</dbReference>
<organism evidence="2 5">
    <name type="scientific">Marasmiellus scandens</name>
    <dbReference type="NCBI Taxonomy" id="2682957"/>
    <lineage>
        <taxon>Eukaryota</taxon>
        <taxon>Fungi</taxon>
        <taxon>Dikarya</taxon>
        <taxon>Basidiomycota</taxon>
        <taxon>Agaricomycotina</taxon>
        <taxon>Agaricomycetes</taxon>
        <taxon>Agaricomycetidae</taxon>
        <taxon>Agaricales</taxon>
        <taxon>Marasmiineae</taxon>
        <taxon>Omphalotaceae</taxon>
        <taxon>Marasmiellus</taxon>
    </lineage>
</organism>
<protein>
    <submittedName>
        <fullName evidence="2">Uncharacterized protein</fullName>
    </submittedName>
</protein>